<dbReference type="InterPro" id="IPR004384">
    <property type="entry name" value="RNA_MeTrfase_TrmJ/LasT"/>
</dbReference>
<evidence type="ECO:0000313" key="8">
    <source>
        <dbReference type="Proteomes" id="UP000230821"/>
    </source>
</evidence>
<keyword evidence="5" id="KW-0819">tRNA processing</keyword>
<dbReference type="SUPFAM" id="SSF75217">
    <property type="entry name" value="alpha/beta knot"/>
    <property type="match status" value="1"/>
</dbReference>
<keyword evidence="4 5" id="KW-0949">S-adenosyl-L-methionine</keyword>
<dbReference type="InterPro" id="IPR001537">
    <property type="entry name" value="SpoU_MeTrfase"/>
</dbReference>
<comment type="similarity">
    <text evidence="1">Belongs to the class IV-like SAM-binding methyltransferase superfamily. RNA methyltransferase TrmH family.</text>
</comment>
<dbReference type="GO" id="GO:0160206">
    <property type="term" value="F:tRNA (cytidine(32)/uridine(32)-2'-O)-methyltransferase activity"/>
    <property type="evidence" value="ECO:0007669"/>
    <property type="project" value="UniProtKB-EC"/>
</dbReference>
<name>A0A2G6KLV5_9BACT</name>
<dbReference type="InterPro" id="IPR029026">
    <property type="entry name" value="tRNA_m1G_MTases_N"/>
</dbReference>
<accession>A0A2G6KLV5</accession>
<dbReference type="EC" id="2.1.1.200" evidence="5"/>
<proteinExistence type="inferred from homology"/>
<comment type="caution">
    <text evidence="7">The sequence shown here is derived from an EMBL/GenBank/DDBJ whole genome shotgun (WGS) entry which is preliminary data.</text>
</comment>
<dbReference type="GO" id="GO:0003723">
    <property type="term" value="F:RNA binding"/>
    <property type="evidence" value="ECO:0007669"/>
    <property type="project" value="InterPro"/>
</dbReference>
<protein>
    <recommendedName>
        <fullName evidence="5">tRNA (cytidine/uridine-2'-O-)-methyltransferase TrmJ</fullName>
        <ecNumber evidence="5">2.1.1.200</ecNumber>
    </recommendedName>
    <alternativeName>
        <fullName evidence="5">tRNA (cytidine(32)/uridine(32)-2'-O)-methyltransferase</fullName>
    </alternativeName>
    <alternativeName>
        <fullName evidence="5">tRNA Cm32/Um32 methyltransferase</fullName>
    </alternativeName>
</protein>
<evidence type="ECO:0000256" key="4">
    <source>
        <dbReference type="ARBA" id="ARBA00022691"/>
    </source>
</evidence>
<sequence length="325" mass="37195">MSDLTKNILHTICKYLSTEKSKSFLRKKYCQIFLRDYTRLYHPFLLLVRPDRFPQSARSFLYRNIMIPTILSNIVVVLYEPKDPINIGTTLRAMKNMGFRRLRIVEPAADDVWRISLAAPRSEQDIQGIQRFPSLSEALHDISYTVGLTARVRKANYVVMHPRPATQPLLAKAAEGSVALLFGREDSGLPNSALTRCDGYVTIPANPDYSSLNLGQAVLIMVYELFLAAQEAPLHTPDPKRSYPTADHAQLEGMYQQIEETLWGIEFIKTQTSRGIMRSIRNIFSRTRLDEREVRIMRGIFHEVMSFLGRKGVEPGKPIERDKHT</sequence>
<feature type="domain" description="tRNA/rRNA methyltransferase SpoU type" evidence="6">
    <location>
        <begin position="74"/>
        <end position="223"/>
    </location>
</feature>
<dbReference type="Gene3D" id="1.10.8.590">
    <property type="match status" value="1"/>
</dbReference>
<dbReference type="AlphaFoldDB" id="A0A2G6KLV5"/>
<dbReference type="EMBL" id="PDSK01000027">
    <property type="protein sequence ID" value="PIE36022.1"/>
    <property type="molecule type" value="Genomic_DNA"/>
</dbReference>
<keyword evidence="3 7" id="KW-0808">Transferase</keyword>
<dbReference type="InterPro" id="IPR029028">
    <property type="entry name" value="Alpha/beta_knot_MTases"/>
</dbReference>
<dbReference type="Gene3D" id="3.40.1280.10">
    <property type="match status" value="1"/>
</dbReference>
<dbReference type="NCBIfam" id="TIGR00050">
    <property type="entry name" value="rRNA_methyl_1"/>
    <property type="match status" value="1"/>
</dbReference>
<dbReference type="GO" id="GO:0002128">
    <property type="term" value="P:tRNA nucleoside ribose methylation"/>
    <property type="evidence" value="ECO:0007669"/>
    <property type="project" value="TreeGrafter"/>
</dbReference>
<dbReference type="CDD" id="cd18093">
    <property type="entry name" value="SpoU-like_TrmJ"/>
    <property type="match status" value="1"/>
</dbReference>
<comment type="subunit">
    <text evidence="5">Homodimer.</text>
</comment>
<organism evidence="7 8">
    <name type="scientific">candidate division KSB3 bacterium</name>
    <dbReference type="NCBI Taxonomy" id="2044937"/>
    <lineage>
        <taxon>Bacteria</taxon>
        <taxon>candidate division KSB3</taxon>
    </lineage>
</organism>
<comment type="catalytic activity">
    <reaction evidence="5">
        <text>uridine(32) in tRNA + S-adenosyl-L-methionine = 2'-O-methyluridine(32) in tRNA + S-adenosyl-L-homocysteine + H(+)</text>
        <dbReference type="Rhea" id="RHEA:42936"/>
        <dbReference type="Rhea" id="RHEA-COMP:10107"/>
        <dbReference type="Rhea" id="RHEA-COMP:10290"/>
        <dbReference type="ChEBI" id="CHEBI:15378"/>
        <dbReference type="ChEBI" id="CHEBI:57856"/>
        <dbReference type="ChEBI" id="CHEBI:59789"/>
        <dbReference type="ChEBI" id="CHEBI:65315"/>
        <dbReference type="ChEBI" id="CHEBI:74478"/>
        <dbReference type="EC" id="2.1.1.200"/>
    </reaction>
</comment>
<evidence type="ECO:0000259" key="6">
    <source>
        <dbReference type="Pfam" id="PF00588"/>
    </source>
</evidence>
<dbReference type="Pfam" id="PF00588">
    <property type="entry name" value="SpoU_methylase"/>
    <property type="match status" value="1"/>
</dbReference>
<evidence type="ECO:0000256" key="5">
    <source>
        <dbReference type="RuleBase" id="RU362024"/>
    </source>
</evidence>
<evidence type="ECO:0000256" key="1">
    <source>
        <dbReference type="ARBA" id="ARBA00007228"/>
    </source>
</evidence>
<dbReference type="Proteomes" id="UP000230821">
    <property type="component" value="Unassembled WGS sequence"/>
</dbReference>
<reference evidence="7 8" key="1">
    <citation type="submission" date="2017-10" db="EMBL/GenBank/DDBJ databases">
        <title>Novel microbial diversity and functional potential in the marine mammal oral microbiome.</title>
        <authorList>
            <person name="Dudek N.K."/>
            <person name="Sun C.L."/>
            <person name="Burstein D."/>
            <person name="Kantor R.S."/>
            <person name="Aliaga Goltsman D.S."/>
            <person name="Bik E.M."/>
            <person name="Thomas B.C."/>
            <person name="Banfield J.F."/>
            <person name="Relman D.A."/>
        </authorList>
    </citation>
    <scope>NUCLEOTIDE SEQUENCE [LARGE SCALE GENOMIC DNA]</scope>
    <source>
        <strain evidence="7">DOLJORAL78_47_16</strain>
    </source>
</reference>
<gene>
    <name evidence="5" type="primary">trmJ</name>
    <name evidence="7" type="ORF">CSA56_01780</name>
</gene>
<evidence type="ECO:0000313" key="7">
    <source>
        <dbReference type="EMBL" id="PIE36022.1"/>
    </source>
</evidence>
<dbReference type="PANTHER" id="PTHR42786">
    <property type="entry name" value="TRNA/RRNA METHYLTRANSFERASE"/>
    <property type="match status" value="1"/>
</dbReference>
<dbReference type="GO" id="GO:0005829">
    <property type="term" value="C:cytosol"/>
    <property type="evidence" value="ECO:0007669"/>
    <property type="project" value="TreeGrafter"/>
</dbReference>
<dbReference type="PANTHER" id="PTHR42786:SF2">
    <property type="entry name" value="TRNA (CYTIDINE_URIDINE-2'-O-)-METHYLTRANSFERASE TRMJ"/>
    <property type="match status" value="1"/>
</dbReference>
<keyword evidence="5" id="KW-0963">Cytoplasm</keyword>
<evidence type="ECO:0000256" key="3">
    <source>
        <dbReference type="ARBA" id="ARBA00022679"/>
    </source>
</evidence>
<comment type="subcellular location">
    <subcellularLocation>
        <location evidence="5">Cytoplasm</location>
    </subcellularLocation>
</comment>
<evidence type="ECO:0000256" key="2">
    <source>
        <dbReference type="ARBA" id="ARBA00022603"/>
    </source>
</evidence>
<comment type="function">
    <text evidence="5">Catalyzes the formation of 2'O-methylated cytidine (Cm32) or 2'O-methylated uridine (Um32) at position 32 in tRNA.</text>
</comment>
<keyword evidence="2 5" id="KW-0489">Methyltransferase</keyword>
<dbReference type="GO" id="GO:0106339">
    <property type="term" value="F:tRNA (cytidine(32)-2'-O)-methyltransferase activity"/>
    <property type="evidence" value="ECO:0007669"/>
    <property type="project" value="RHEA"/>
</dbReference>
<comment type="catalytic activity">
    <reaction evidence="5">
        <text>cytidine(32) in tRNA + S-adenosyl-L-methionine = 2'-O-methylcytidine(32) in tRNA + S-adenosyl-L-homocysteine + H(+)</text>
        <dbReference type="Rhea" id="RHEA:42932"/>
        <dbReference type="Rhea" id="RHEA-COMP:10288"/>
        <dbReference type="Rhea" id="RHEA-COMP:10289"/>
        <dbReference type="ChEBI" id="CHEBI:15378"/>
        <dbReference type="ChEBI" id="CHEBI:57856"/>
        <dbReference type="ChEBI" id="CHEBI:59789"/>
        <dbReference type="ChEBI" id="CHEBI:74495"/>
        <dbReference type="ChEBI" id="CHEBI:82748"/>
        <dbReference type="EC" id="2.1.1.200"/>
    </reaction>
</comment>